<evidence type="ECO:0000256" key="1">
    <source>
        <dbReference type="SAM" id="Coils"/>
    </source>
</evidence>
<name>A0ABR9ZU52_9FIRM</name>
<evidence type="ECO:0000313" key="2">
    <source>
        <dbReference type="EMBL" id="MBF4693977.1"/>
    </source>
</evidence>
<proteinExistence type="predicted"/>
<dbReference type="EMBL" id="JADKNH010000007">
    <property type="protein sequence ID" value="MBF4693977.1"/>
    <property type="molecule type" value="Genomic_DNA"/>
</dbReference>
<sequence length="634" mass="72750">MQIKSLVLYGKNNEVRQLDFKLGQVNIITGMSKTGKSVIGDIIEYCFGRNSCNIAEGVVRDTVAWYGLHLCHGDKYLFIARENPSRGHSSTNTCLYSLNMSSVPTDLKLLSPIDNESLVNVLTRELGISENQFIPASNQTRNPLSANIKHTMYYLLQNQDEIASQKFIFHRQSEPFQPQAIKDTILYFLGIINENAMTLESERTRLKRETTLLQKSIRENELLRGNGLNRATQLIEEARNVGLLSSTTIIDYTDFDSLRSVLLDIQNWEPTDVEIAGLDRLSALQTELEKVQADIDRISIEIRNSEEYLGQVKGYNTEILHQKNRLASIGLFDALDFNENHCPFCSRPTDASINITHDIKNSIEQLSESLSSVTTERPNIRKHIDGLIDARENFKEARNRLMSEIEAFYNANNDALSMKDLNSRRSKVLGRISLWLESVVIETIGQSDLDRLAELEYQINEIDKALSQEDVLERKESCNSIISAWINVWAKELNLEHSEFPYRFDMNKLTIIVDRDRPVPLEQLGSGANWLGSHLITLFAFHKYFISYKRPVPGFLFLDQPSQVYFPPETRHENVDSSEIREIYRFIFDKVNDLNGGLQVIIVDHADIDEEYFQDAVLEKWWDGTKLIPQSWIQ</sequence>
<dbReference type="Proteomes" id="UP000614200">
    <property type="component" value="Unassembled WGS sequence"/>
</dbReference>
<dbReference type="InterPro" id="IPR022205">
    <property type="entry name" value="DUF3732"/>
</dbReference>
<organism evidence="2 3">
    <name type="scientific">Fusibacter ferrireducens</name>
    <dbReference type="NCBI Taxonomy" id="2785058"/>
    <lineage>
        <taxon>Bacteria</taxon>
        <taxon>Bacillati</taxon>
        <taxon>Bacillota</taxon>
        <taxon>Clostridia</taxon>
        <taxon>Eubacteriales</taxon>
        <taxon>Eubacteriales Family XII. Incertae Sedis</taxon>
        <taxon>Fusibacter</taxon>
    </lineage>
</organism>
<gene>
    <name evidence="2" type="ORF">ISU02_12725</name>
</gene>
<protein>
    <submittedName>
        <fullName evidence="2">DUF3732 domain-containing protein</fullName>
    </submittedName>
</protein>
<evidence type="ECO:0000313" key="3">
    <source>
        <dbReference type="Proteomes" id="UP000614200"/>
    </source>
</evidence>
<keyword evidence="1" id="KW-0175">Coiled coil</keyword>
<reference evidence="2 3" key="1">
    <citation type="submission" date="2020-11" db="EMBL/GenBank/DDBJ databases">
        <title>Fusibacter basophilias sp. nov.</title>
        <authorList>
            <person name="Qiu D."/>
        </authorList>
    </citation>
    <scope>NUCLEOTIDE SEQUENCE [LARGE SCALE GENOMIC DNA]</scope>
    <source>
        <strain evidence="2 3">Q10-2</strain>
    </source>
</reference>
<keyword evidence="3" id="KW-1185">Reference proteome</keyword>
<comment type="caution">
    <text evidence="2">The sequence shown here is derived from an EMBL/GenBank/DDBJ whole genome shotgun (WGS) entry which is preliminary data.</text>
</comment>
<dbReference type="RefSeq" id="WP_194702214.1">
    <property type="nucleotide sequence ID" value="NZ_JADKNH010000007.1"/>
</dbReference>
<feature type="coiled-coil region" evidence="1">
    <location>
        <begin position="281"/>
        <end position="308"/>
    </location>
</feature>
<dbReference type="Pfam" id="PF12532">
    <property type="entry name" value="DUF3732"/>
    <property type="match status" value="1"/>
</dbReference>
<accession>A0ABR9ZU52</accession>